<evidence type="ECO:0000313" key="6">
    <source>
        <dbReference type="EMBL" id="KPQ42461.1"/>
    </source>
</evidence>
<dbReference type="InterPro" id="IPR029044">
    <property type="entry name" value="Nucleotide-diphossugar_trans"/>
</dbReference>
<protein>
    <recommendedName>
        <fullName evidence="8">Glycosyl transferase family 2</fullName>
    </recommendedName>
</protein>
<comment type="subcellular location">
    <subcellularLocation>
        <location evidence="1">Cell membrane</location>
    </subcellularLocation>
</comment>
<feature type="non-terminal residue" evidence="6">
    <location>
        <position position="1"/>
    </location>
</feature>
<keyword evidence="2" id="KW-1003">Cell membrane</keyword>
<sequence length="151" mass="17553">GDILLFLHVDCFIQKDSLELIEKEIGKGVIGGGFRQAFFDADFFLKFSSAFGNLRVSLTRTFFGDYGIFLRKDTFEKIGCYENIPFLEDVELCKKAKKCGKLVQIDRYIFTSPRRYLSHGRIKLTIVFNLACLFNIVGFRPRFLYRYIADK</sequence>
<evidence type="ECO:0000256" key="4">
    <source>
        <dbReference type="ARBA" id="ARBA00022679"/>
    </source>
</evidence>
<dbReference type="GO" id="GO:0016757">
    <property type="term" value="F:glycosyltransferase activity"/>
    <property type="evidence" value="ECO:0007669"/>
    <property type="project" value="UniProtKB-KW"/>
</dbReference>
<organism evidence="6 7">
    <name type="scientific">Candidatus Methanoperedens nitratireducens</name>
    <dbReference type="NCBI Taxonomy" id="1392998"/>
    <lineage>
        <taxon>Archaea</taxon>
        <taxon>Methanobacteriati</taxon>
        <taxon>Methanobacteriota</taxon>
        <taxon>Stenosarchaea group</taxon>
        <taxon>Methanomicrobia</taxon>
        <taxon>Methanosarcinales</taxon>
        <taxon>ANME-2 cluster</taxon>
        <taxon>Candidatus Methanoperedentaceae</taxon>
        <taxon>Candidatus Methanoperedens</taxon>
    </lineage>
</organism>
<keyword evidence="3" id="KW-0328">Glycosyltransferase</keyword>
<dbReference type="SUPFAM" id="SSF53448">
    <property type="entry name" value="Nucleotide-diphospho-sugar transferases"/>
    <property type="match status" value="1"/>
</dbReference>
<evidence type="ECO:0008006" key="8">
    <source>
        <dbReference type="Google" id="ProtNLM"/>
    </source>
</evidence>
<accession>A0A0P8A780</accession>
<comment type="caution">
    <text evidence="6">The sequence shown here is derived from an EMBL/GenBank/DDBJ whole genome shotgun (WGS) entry which is preliminary data.</text>
</comment>
<keyword evidence="5" id="KW-0472">Membrane</keyword>
<dbReference type="PANTHER" id="PTHR43646">
    <property type="entry name" value="GLYCOSYLTRANSFERASE"/>
    <property type="match status" value="1"/>
</dbReference>
<name>A0A0P8A780_9EURY</name>
<dbReference type="Gene3D" id="3.90.550.10">
    <property type="entry name" value="Spore Coat Polysaccharide Biosynthesis Protein SpsA, Chain A"/>
    <property type="match status" value="1"/>
</dbReference>
<proteinExistence type="predicted"/>
<keyword evidence="4" id="KW-0808">Transferase</keyword>
<dbReference type="AlphaFoldDB" id="A0A0P8A780"/>
<evidence type="ECO:0000256" key="1">
    <source>
        <dbReference type="ARBA" id="ARBA00004236"/>
    </source>
</evidence>
<dbReference type="PANTHER" id="PTHR43646:SF2">
    <property type="entry name" value="GLYCOSYLTRANSFERASE 2-LIKE DOMAIN-CONTAINING PROTEIN"/>
    <property type="match status" value="1"/>
</dbReference>
<reference evidence="6 7" key="1">
    <citation type="submission" date="2015-09" db="EMBL/GenBank/DDBJ databases">
        <title>A metagenomics-based metabolic model of nitrate-dependent anaerobic oxidation of methane by Methanoperedens-like archaea.</title>
        <authorList>
            <person name="Arshad A."/>
            <person name="Speth D.R."/>
            <person name="De Graaf R.M."/>
            <person name="Op Den Camp H.J."/>
            <person name="Jetten M.S."/>
            <person name="Welte C.U."/>
        </authorList>
    </citation>
    <scope>NUCLEOTIDE SEQUENCE [LARGE SCALE GENOMIC DNA]</scope>
</reference>
<gene>
    <name evidence="6" type="ORF">MPEBLZ_02991</name>
</gene>
<evidence type="ECO:0000256" key="5">
    <source>
        <dbReference type="ARBA" id="ARBA00023136"/>
    </source>
</evidence>
<dbReference type="EMBL" id="LKCM01000233">
    <property type="protein sequence ID" value="KPQ42461.1"/>
    <property type="molecule type" value="Genomic_DNA"/>
</dbReference>
<evidence type="ECO:0000256" key="3">
    <source>
        <dbReference type="ARBA" id="ARBA00022676"/>
    </source>
</evidence>
<dbReference type="Proteomes" id="UP000050360">
    <property type="component" value="Unassembled WGS sequence"/>
</dbReference>
<dbReference type="GO" id="GO:0005886">
    <property type="term" value="C:plasma membrane"/>
    <property type="evidence" value="ECO:0007669"/>
    <property type="project" value="UniProtKB-SubCell"/>
</dbReference>
<evidence type="ECO:0000256" key="2">
    <source>
        <dbReference type="ARBA" id="ARBA00022475"/>
    </source>
</evidence>
<evidence type="ECO:0000313" key="7">
    <source>
        <dbReference type="Proteomes" id="UP000050360"/>
    </source>
</evidence>